<gene>
    <name evidence="1" type="ORF">JI746_06260</name>
</gene>
<organism evidence="1 2">
    <name type="scientific">Ramlibacter alkalitolerans</name>
    <dbReference type="NCBI Taxonomy" id="2039631"/>
    <lineage>
        <taxon>Bacteria</taxon>
        <taxon>Pseudomonadati</taxon>
        <taxon>Pseudomonadota</taxon>
        <taxon>Betaproteobacteria</taxon>
        <taxon>Burkholderiales</taxon>
        <taxon>Comamonadaceae</taxon>
        <taxon>Ramlibacter</taxon>
    </lineage>
</organism>
<comment type="caution">
    <text evidence="1">The sequence shown here is derived from an EMBL/GenBank/DDBJ whole genome shotgun (WGS) entry which is preliminary data.</text>
</comment>
<dbReference type="Proteomes" id="UP000622707">
    <property type="component" value="Unassembled WGS sequence"/>
</dbReference>
<proteinExistence type="predicted"/>
<evidence type="ECO:0000313" key="1">
    <source>
        <dbReference type="EMBL" id="MBL0424707.1"/>
    </source>
</evidence>
<reference evidence="1 2" key="1">
    <citation type="journal article" date="2017" name="Int. J. Syst. Evol. Microbiol.">
        <title>Ramlibacter alkalitolerans sp. nov., alkali-tolerant bacterium isolated from soil of ginseng.</title>
        <authorList>
            <person name="Lee D.H."/>
            <person name="Cha C.J."/>
        </authorList>
    </citation>
    <scope>NUCLEOTIDE SEQUENCE [LARGE SCALE GENOMIC DNA]</scope>
    <source>
        <strain evidence="1 2">KACC 19305</strain>
    </source>
</reference>
<keyword evidence="2" id="KW-1185">Reference proteome</keyword>
<name>A0ABS1JKE9_9BURK</name>
<evidence type="ECO:0000313" key="2">
    <source>
        <dbReference type="Proteomes" id="UP000622707"/>
    </source>
</evidence>
<accession>A0ABS1JKE9</accession>
<protein>
    <submittedName>
        <fullName evidence="1">Formylmethanofuran dehydrogenase</fullName>
    </submittedName>
</protein>
<sequence length="411" mass="43632">MEPDWTCPFCSLLCDGFALERAAPALVLRGTDCPRARAGLAAHAGGEAPAAWIDGGVAPQEEAIAEAARRLARWRQPLLGGLGTDMAGARALFRLAARTGAICDHGDGESLMHGARAVQDRGQCYTTLAEIRARADVVVCVGTQAIAHYPEFFRRCGLDRPDTPCKRLVFLGVEPPPGLPDAVPVQRIAGSGDLLADLQQLAALLVPARCRAPDPELTELATMLREARYGVLVWEAAMLPAHGALAVELLNRIAGTLNRTTRAATFSLGGSDGAYAVQQVFTWMSGLPLRTRATAGGLEHDPVRFAGQRLLDGEAVDGLLWVWSFAPERLPPATRLPRIVLGPPGMGPRLQQADVARRCVFVPVATPGLNAAGHLFRTDGVVVPLVAARDDALPAVAQVVARLLEHLESPA</sequence>
<dbReference type="EMBL" id="JAEQND010000003">
    <property type="protein sequence ID" value="MBL0424707.1"/>
    <property type="molecule type" value="Genomic_DNA"/>
</dbReference>
<dbReference type="RefSeq" id="WP_201687943.1">
    <property type="nucleotide sequence ID" value="NZ_JAEQND010000003.1"/>
</dbReference>